<feature type="region of interest" description="Disordered" evidence="1">
    <location>
        <begin position="113"/>
        <end position="140"/>
    </location>
</feature>
<dbReference type="RefSeq" id="WP_153728198.1">
    <property type="nucleotide sequence ID" value="NZ_WJNH01000004.1"/>
</dbReference>
<dbReference type="AlphaFoldDB" id="A0A6G1X5P0"/>
<gene>
    <name evidence="3" type="ORF">GH754_08080</name>
</gene>
<dbReference type="Proteomes" id="UP000480185">
    <property type="component" value="Unassembled WGS sequence"/>
</dbReference>
<evidence type="ECO:0000313" key="3">
    <source>
        <dbReference type="EMBL" id="MRG86284.1"/>
    </source>
</evidence>
<dbReference type="Pfam" id="PF19609">
    <property type="entry name" value="DUF6114"/>
    <property type="match status" value="1"/>
</dbReference>
<feature type="transmembrane region" description="Helical" evidence="2">
    <location>
        <begin position="66"/>
        <end position="83"/>
    </location>
</feature>
<protein>
    <submittedName>
        <fullName evidence="3">Uncharacterized protein</fullName>
    </submittedName>
</protein>
<comment type="caution">
    <text evidence="3">The sequence shown here is derived from an EMBL/GenBank/DDBJ whole genome shotgun (WGS) entry which is preliminary data.</text>
</comment>
<keyword evidence="4" id="KW-1185">Reference proteome</keyword>
<keyword evidence="2" id="KW-0472">Membrane</keyword>
<keyword evidence="2" id="KW-1133">Transmembrane helix</keyword>
<accession>A0A6G1X5P0</accession>
<dbReference type="OrthoDB" id="2879577at2"/>
<keyword evidence="2" id="KW-0812">Transmembrane</keyword>
<dbReference type="EMBL" id="WJNH01000004">
    <property type="protein sequence ID" value="MRG86284.1"/>
    <property type="molecule type" value="Genomic_DNA"/>
</dbReference>
<feature type="transmembrane region" description="Helical" evidence="2">
    <location>
        <begin position="12"/>
        <end position="30"/>
    </location>
</feature>
<reference evidence="3 4" key="1">
    <citation type="submission" date="2019-11" db="EMBL/GenBank/DDBJ databases">
        <authorList>
            <person name="Li J."/>
        </authorList>
    </citation>
    <scope>NUCLEOTIDE SEQUENCE [LARGE SCALE GENOMIC DNA]</scope>
    <source>
        <strain evidence="3 4">J4</strain>
    </source>
</reference>
<evidence type="ECO:0000256" key="1">
    <source>
        <dbReference type="SAM" id="MobiDB-lite"/>
    </source>
</evidence>
<organism evidence="3 4">
    <name type="scientific">Salinibacillus xinjiangensis</name>
    <dbReference type="NCBI Taxonomy" id="1229268"/>
    <lineage>
        <taxon>Bacteria</taxon>
        <taxon>Bacillati</taxon>
        <taxon>Bacillota</taxon>
        <taxon>Bacilli</taxon>
        <taxon>Bacillales</taxon>
        <taxon>Bacillaceae</taxon>
        <taxon>Salinibacillus</taxon>
    </lineage>
</organism>
<evidence type="ECO:0000313" key="4">
    <source>
        <dbReference type="Proteomes" id="UP000480185"/>
    </source>
</evidence>
<evidence type="ECO:0000256" key="2">
    <source>
        <dbReference type="SAM" id="Phobius"/>
    </source>
</evidence>
<proteinExistence type="predicted"/>
<dbReference type="InterPro" id="IPR046096">
    <property type="entry name" value="DUF6114"/>
</dbReference>
<name>A0A6G1X5P0_9BACI</name>
<feature type="transmembrane region" description="Helical" evidence="2">
    <location>
        <begin position="36"/>
        <end position="59"/>
    </location>
</feature>
<sequence length="140" mass="15272">MKFRRWRRSRPFWGSLITTFAGLTILWVPLNLVLSAFLPGSMAVIGILFGGLIILLGLLGFFFPQFSTIIGILTIFLSILSIIGALGGFIFGTIFGLIGGAMSIAWRTIDPNEEQNKKAKRKTNTPEAQEDPPASASQTV</sequence>